<feature type="transmembrane region" description="Helical" evidence="1">
    <location>
        <begin position="12"/>
        <end position="34"/>
    </location>
</feature>
<name>A0ABW4RC80_9RHOB</name>
<organism evidence="2 3">
    <name type="scientific">Paracoccus pacificus</name>
    <dbReference type="NCBI Taxonomy" id="1463598"/>
    <lineage>
        <taxon>Bacteria</taxon>
        <taxon>Pseudomonadati</taxon>
        <taxon>Pseudomonadota</taxon>
        <taxon>Alphaproteobacteria</taxon>
        <taxon>Rhodobacterales</taxon>
        <taxon>Paracoccaceae</taxon>
        <taxon>Paracoccus</taxon>
    </lineage>
</organism>
<dbReference type="RefSeq" id="WP_379145545.1">
    <property type="nucleotide sequence ID" value="NZ_JBHUEN010000053.1"/>
</dbReference>
<accession>A0ABW4RC80</accession>
<reference evidence="3" key="1">
    <citation type="journal article" date="2019" name="Int. J. Syst. Evol. Microbiol.">
        <title>The Global Catalogue of Microorganisms (GCM) 10K type strain sequencing project: providing services to taxonomists for standard genome sequencing and annotation.</title>
        <authorList>
            <consortium name="The Broad Institute Genomics Platform"/>
            <consortium name="The Broad Institute Genome Sequencing Center for Infectious Disease"/>
            <person name="Wu L."/>
            <person name="Ma J."/>
        </authorList>
    </citation>
    <scope>NUCLEOTIDE SEQUENCE [LARGE SCALE GENOMIC DNA]</scope>
    <source>
        <strain evidence="3">CCUG 56029</strain>
    </source>
</reference>
<keyword evidence="1" id="KW-0812">Transmembrane</keyword>
<sequence>MTGQRPPETRATDLRVPALVIAGTGVVWLVLGWIGAQQGWGLRTMALIDLAAIAGFIWALLVTFWIWQRRRAAPNKE</sequence>
<feature type="transmembrane region" description="Helical" evidence="1">
    <location>
        <begin position="46"/>
        <end position="67"/>
    </location>
</feature>
<evidence type="ECO:0000313" key="3">
    <source>
        <dbReference type="Proteomes" id="UP001597213"/>
    </source>
</evidence>
<comment type="caution">
    <text evidence="2">The sequence shown here is derived from an EMBL/GenBank/DDBJ whole genome shotgun (WGS) entry which is preliminary data.</text>
</comment>
<dbReference type="Proteomes" id="UP001597213">
    <property type="component" value="Unassembled WGS sequence"/>
</dbReference>
<keyword evidence="1" id="KW-0472">Membrane</keyword>
<evidence type="ECO:0000313" key="2">
    <source>
        <dbReference type="EMBL" id="MFD1883866.1"/>
    </source>
</evidence>
<evidence type="ECO:0000256" key="1">
    <source>
        <dbReference type="SAM" id="Phobius"/>
    </source>
</evidence>
<dbReference type="EMBL" id="JBHUEN010000053">
    <property type="protein sequence ID" value="MFD1883866.1"/>
    <property type="molecule type" value="Genomic_DNA"/>
</dbReference>
<keyword evidence="1" id="KW-1133">Transmembrane helix</keyword>
<gene>
    <name evidence="2" type="ORF">ACFSCT_19315</name>
</gene>
<dbReference type="Pfam" id="PF17272">
    <property type="entry name" value="DUF5337"/>
    <property type="match status" value="1"/>
</dbReference>
<proteinExistence type="predicted"/>
<keyword evidence="3" id="KW-1185">Reference proteome</keyword>
<dbReference type="InterPro" id="IPR020308">
    <property type="entry name" value="Uncharacterised_Ynq1"/>
</dbReference>
<protein>
    <submittedName>
        <fullName evidence="2">DUF5337 domain-containing protein</fullName>
    </submittedName>
</protein>